<sequence>KATWSVLNKIIKNQNNICFPTCIVKEGKVVIKNIESIVNELLC</sequence>
<proteinExistence type="predicted"/>
<keyword evidence="1" id="KW-0378">Hydrolase</keyword>
<protein>
    <submittedName>
        <fullName evidence="1">Helentron 4 helitron-like transposon replicase/helicase/endonuclease</fullName>
    </submittedName>
</protein>
<feature type="non-terminal residue" evidence="1">
    <location>
        <position position="1"/>
    </location>
</feature>
<reference evidence="1" key="2">
    <citation type="submission" date="2016-06" db="EMBL/GenBank/DDBJ databases">
        <title>The genome of a short-lived fish provides insights into sex chromosome evolution and the genetic control of aging.</title>
        <authorList>
            <person name="Reichwald K."/>
            <person name="Felder M."/>
            <person name="Petzold A."/>
            <person name="Koch P."/>
            <person name="Groth M."/>
            <person name="Platzer M."/>
        </authorList>
    </citation>
    <scope>NUCLEOTIDE SEQUENCE</scope>
    <source>
        <tissue evidence="1">Brain</tissue>
    </source>
</reference>
<feature type="non-terminal residue" evidence="1">
    <location>
        <position position="43"/>
    </location>
</feature>
<accession>A0A1A8ETH2</accession>
<dbReference type="AlphaFoldDB" id="A0A1A8ETH2"/>
<keyword evidence="1" id="KW-0547">Nucleotide-binding</keyword>
<keyword evidence="1" id="KW-0540">Nuclease</keyword>
<reference evidence="1" key="1">
    <citation type="submission" date="2016-05" db="EMBL/GenBank/DDBJ databases">
        <authorList>
            <person name="Lavstsen T."/>
            <person name="Jespersen J.S."/>
        </authorList>
    </citation>
    <scope>NUCLEOTIDE SEQUENCE</scope>
    <source>
        <tissue evidence="1">Brain</tissue>
    </source>
</reference>
<name>A0A1A8ETH2_9TELE</name>
<dbReference type="GO" id="GO:0004519">
    <property type="term" value="F:endonuclease activity"/>
    <property type="evidence" value="ECO:0007669"/>
    <property type="project" value="UniProtKB-KW"/>
</dbReference>
<keyword evidence="1" id="KW-0347">Helicase</keyword>
<keyword evidence="1" id="KW-0255">Endonuclease</keyword>
<dbReference type="EMBL" id="HAEB01002637">
    <property type="protein sequence ID" value="SBQ49164.1"/>
    <property type="molecule type" value="Transcribed_RNA"/>
</dbReference>
<dbReference type="GO" id="GO:0004386">
    <property type="term" value="F:helicase activity"/>
    <property type="evidence" value="ECO:0007669"/>
    <property type="project" value="UniProtKB-KW"/>
</dbReference>
<organism evidence="1">
    <name type="scientific">Nothobranchius korthausae</name>
    <dbReference type="NCBI Taxonomy" id="1143690"/>
    <lineage>
        <taxon>Eukaryota</taxon>
        <taxon>Metazoa</taxon>
        <taxon>Chordata</taxon>
        <taxon>Craniata</taxon>
        <taxon>Vertebrata</taxon>
        <taxon>Euteleostomi</taxon>
        <taxon>Actinopterygii</taxon>
        <taxon>Neopterygii</taxon>
        <taxon>Teleostei</taxon>
        <taxon>Neoteleostei</taxon>
        <taxon>Acanthomorphata</taxon>
        <taxon>Ovalentaria</taxon>
        <taxon>Atherinomorphae</taxon>
        <taxon>Cyprinodontiformes</taxon>
        <taxon>Nothobranchiidae</taxon>
        <taxon>Nothobranchius</taxon>
    </lineage>
</organism>
<evidence type="ECO:0000313" key="1">
    <source>
        <dbReference type="EMBL" id="SBQ49164.1"/>
    </source>
</evidence>
<keyword evidence="1" id="KW-0067">ATP-binding</keyword>
<gene>
    <name evidence="1" type="primary">HEL_DR4</name>
</gene>